<evidence type="ECO:0000256" key="1">
    <source>
        <dbReference type="SAM" id="SignalP"/>
    </source>
</evidence>
<protein>
    <submittedName>
        <fullName evidence="2">Uncharacterized protein</fullName>
    </submittedName>
</protein>
<dbReference type="AlphaFoldDB" id="A0A521CRR5"/>
<feature type="signal peptide" evidence="1">
    <location>
        <begin position="1"/>
        <end position="17"/>
    </location>
</feature>
<dbReference type="OrthoDB" id="7776561at2"/>
<evidence type="ECO:0000313" key="3">
    <source>
        <dbReference type="Proteomes" id="UP000319014"/>
    </source>
</evidence>
<sequence length="106" mass="11114">MRLPILVLLLSASPVLASSDDAWAQFQTDVETACTALAPEAGETTIEVNPFGSETYGAAIVTTTYEGGGADRSICIYDKHSKKAEMTAAFTPVDEEEAETAAPATN</sequence>
<feature type="chain" id="PRO_5022190601" evidence="1">
    <location>
        <begin position="18"/>
        <end position="106"/>
    </location>
</feature>
<dbReference type="Proteomes" id="UP000319014">
    <property type="component" value="Unassembled WGS sequence"/>
</dbReference>
<accession>A0A521CRR5</accession>
<organism evidence="2 3">
    <name type="scientific">Paracoccus laeviglucosivorans</name>
    <dbReference type="NCBI Taxonomy" id="1197861"/>
    <lineage>
        <taxon>Bacteria</taxon>
        <taxon>Pseudomonadati</taxon>
        <taxon>Pseudomonadota</taxon>
        <taxon>Alphaproteobacteria</taxon>
        <taxon>Rhodobacterales</taxon>
        <taxon>Paracoccaceae</taxon>
        <taxon>Paracoccus</taxon>
    </lineage>
</organism>
<reference evidence="2 3" key="1">
    <citation type="submission" date="2017-05" db="EMBL/GenBank/DDBJ databases">
        <authorList>
            <person name="Varghese N."/>
            <person name="Submissions S."/>
        </authorList>
    </citation>
    <scope>NUCLEOTIDE SEQUENCE [LARGE SCALE GENOMIC DNA]</scope>
    <source>
        <strain evidence="2 3">DSM 100094</strain>
    </source>
</reference>
<proteinExistence type="predicted"/>
<keyword evidence="1" id="KW-0732">Signal</keyword>
<name>A0A521CRR5_9RHOB</name>
<dbReference type="EMBL" id="FXTK01000005">
    <property type="protein sequence ID" value="SMO62106.1"/>
    <property type="molecule type" value="Genomic_DNA"/>
</dbReference>
<keyword evidence="3" id="KW-1185">Reference proteome</keyword>
<gene>
    <name evidence="2" type="ORF">SAMN06265221_10593</name>
</gene>
<evidence type="ECO:0000313" key="2">
    <source>
        <dbReference type="EMBL" id="SMO62106.1"/>
    </source>
</evidence>
<dbReference type="RefSeq" id="WP_142662643.1">
    <property type="nucleotide sequence ID" value="NZ_FXTK01000005.1"/>
</dbReference>